<dbReference type="CDD" id="cd04301">
    <property type="entry name" value="NAT_SF"/>
    <property type="match status" value="1"/>
</dbReference>
<proteinExistence type="predicted"/>
<evidence type="ECO:0000256" key="1">
    <source>
        <dbReference type="SAM" id="MobiDB-lite"/>
    </source>
</evidence>
<evidence type="ECO:0000313" key="2">
    <source>
        <dbReference type="EMBL" id="CAK9002217.1"/>
    </source>
</evidence>
<gene>
    <name evidence="2" type="ORF">SCF082_LOCUS7248</name>
</gene>
<dbReference type="EMBL" id="CAXAMM010004036">
    <property type="protein sequence ID" value="CAK9002217.1"/>
    <property type="molecule type" value="Genomic_DNA"/>
</dbReference>
<comment type="caution">
    <text evidence="2">The sequence shown here is derived from an EMBL/GenBank/DDBJ whole genome shotgun (WGS) entry which is preliminary data.</text>
</comment>
<keyword evidence="3" id="KW-1185">Reference proteome</keyword>
<dbReference type="Proteomes" id="UP001642464">
    <property type="component" value="Unassembled WGS sequence"/>
</dbReference>
<feature type="region of interest" description="Disordered" evidence="1">
    <location>
        <begin position="182"/>
        <end position="205"/>
    </location>
</feature>
<dbReference type="Gene3D" id="3.40.630.30">
    <property type="match status" value="1"/>
</dbReference>
<name>A0ABP0IL63_9DINO</name>
<accession>A0ABP0IL63</accession>
<reference evidence="2 3" key="1">
    <citation type="submission" date="2024-02" db="EMBL/GenBank/DDBJ databases">
        <authorList>
            <person name="Chen Y."/>
            <person name="Shah S."/>
            <person name="Dougan E. K."/>
            <person name="Thang M."/>
            <person name="Chan C."/>
        </authorList>
    </citation>
    <scope>NUCLEOTIDE SEQUENCE [LARGE SCALE GENOMIC DNA]</scope>
</reference>
<dbReference type="SUPFAM" id="SSF55729">
    <property type="entry name" value="Acyl-CoA N-acyltransferases (Nat)"/>
    <property type="match status" value="1"/>
</dbReference>
<protein>
    <submittedName>
        <fullName evidence="2">N-acetyltransferase domain-containing protein</fullName>
    </submittedName>
</protein>
<organism evidence="2 3">
    <name type="scientific">Durusdinium trenchii</name>
    <dbReference type="NCBI Taxonomy" id="1381693"/>
    <lineage>
        <taxon>Eukaryota</taxon>
        <taxon>Sar</taxon>
        <taxon>Alveolata</taxon>
        <taxon>Dinophyceae</taxon>
        <taxon>Suessiales</taxon>
        <taxon>Symbiodiniaceae</taxon>
        <taxon>Durusdinium</taxon>
    </lineage>
</organism>
<dbReference type="InterPro" id="IPR016181">
    <property type="entry name" value="Acyl_CoA_acyltransferase"/>
</dbReference>
<evidence type="ECO:0000313" key="3">
    <source>
        <dbReference type="Proteomes" id="UP001642464"/>
    </source>
</evidence>
<sequence length="328" mass="35884">MQHQDPTCGRWGHAMDSLHHCQNDHEPLRPISSQLPRRSEGGFTRGSCRLRTTAALGFGGGPSIGAKVNVEARGQGIGSALVRALLERRKTEQKRRVYALTLKNKLGFFERLQFREVSGDDLPEDLSLEVSLGRLIAPLAAGEPLIALLKHLERLEGLAEELHAHQPYLRAAKDAFSAPKAEDAKISGLPSSPHSVRHPADEKESPVVILQPRKDRSLFGSGLGRVPKEYMIKFLESAIDFVGAAATATGMSADVPTPPEEATAKATAKAMAAAKNAERLDGVAGRISSWLDVEVSDLVVWDPDPVDWTSSQNLWQRCRKTDRRWTLA</sequence>